<comment type="similarity">
    <text evidence="1">Belongs to the peptidase C48 family.</text>
</comment>
<accession>A0AA38NUT8</accession>
<dbReference type="InterPro" id="IPR038765">
    <property type="entry name" value="Papain-like_cys_pep_sf"/>
</dbReference>
<keyword evidence="3" id="KW-0378">Hydrolase</keyword>
<dbReference type="Gene3D" id="3.40.395.10">
    <property type="entry name" value="Adenoviral Proteinase, Chain A"/>
    <property type="match status" value="1"/>
</dbReference>
<evidence type="ECO:0000256" key="2">
    <source>
        <dbReference type="ARBA" id="ARBA00022670"/>
    </source>
</evidence>
<organism evidence="5 6">
    <name type="scientific">Lentinula raphanica</name>
    <dbReference type="NCBI Taxonomy" id="153919"/>
    <lineage>
        <taxon>Eukaryota</taxon>
        <taxon>Fungi</taxon>
        <taxon>Dikarya</taxon>
        <taxon>Basidiomycota</taxon>
        <taxon>Agaricomycotina</taxon>
        <taxon>Agaricomycetes</taxon>
        <taxon>Agaricomycetidae</taxon>
        <taxon>Agaricales</taxon>
        <taxon>Marasmiineae</taxon>
        <taxon>Omphalotaceae</taxon>
        <taxon>Lentinula</taxon>
    </lineage>
</organism>
<reference evidence="5" key="1">
    <citation type="submission" date="2022-08" db="EMBL/GenBank/DDBJ databases">
        <authorList>
            <consortium name="DOE Joint Genome Institute"/>
            <person name="Min B."/>
            <person name="Riley R."/>
            <person name="Sierra-Patev S."/>
            <person name="Naranjo-Ortiz M."/>
            <person name="Looney B."/>
            <person name="Konkel Z."/>
            <person name="Slot J.C."/>
            <person name="Sakamoto Y."/>
            <person name="Steenwyk J.L."/>
            <person name="Rokas A."/>
            <person name="Carro J."/>
            <person name="Camarero S."/>
            <person name="Ferreira P."/>
            <person name="Molpeceres G."/>
            <person name="Ruiz-Duenas F.J."/>
            <person name="Serrano A."/>
            <person name="Henrissat B."/>
            <person name="Drula E."/>
            <person name="Hughes K.W."/>
            <person name="Mata J.L."/>
            <person name="Ishikawa N.K."/>
            <person name="Vargas-Isla R."/>
            <person name="Ushijima S."/>
            <person name="Smith C.A."/>
            <person name="Ahrendt S."/>
            <person name="Andreopoulos W."/>
            <person name="He G."/>
            <person name="Labutti K."/>
            <person name="Lipzen A."/>
            <person name="Ng V."/>
            <person name="Sandor L."/>
            <person name="Barry K."/>
            <person name="Martinez A.T."/>
            <person name="Xiao Y."/>
            <person name="Gibbons J.G."/>
            <person name="Terashima K."/>
            <person name="Hibbett D.S."/>
            <person name="Grigoriev I.V."/>
        </authorList>
    </citation>
    <scope>NUCLEOTIDE SEQUENCE</scope>
    <source>
        <strain evidence="5">TFB9207</strain>
    </source>
</reference>
<dbReference type="EMBL" id="MU807909">
    <property type="protein sequence ID" value="KAJ3831024.1"/>
    <property type="molecule type" value="Genomic_DNA"/>
</dbReference>
<dbReference type="AlphaFoldDB" id="A0AA38NUT8"/>
<evidence type="ECO:0000259" key="4">
    <source>
        <dbReference type="PROSITE" id="PS50600"/>
    </source>
</evidence>
<sequence>MASQSQLTGSGMLVKHLSVESFCTLGVGKWLNDEIINHFVEKWCSQSRVRATLGLNTWFSCRHMFQDNRCLLARRAMKQEDERLVERWCRSAAKQQGVSGNWERIFIPINENNTHWYSACINFESKRIDIYDSLREVYLDNERKPTEDKKNFGTMQVCSIEGYGCQPL</sequence>
<evidence type="ECO:0000256" key="1">
    <source>
        <dbReference type="ARBA" id="ARBA00005234"/>
    </source>
</evidence>
<name>A0AA38NUT8_9AGAR</name>
<evidence type="ECO:0000256" key="3">
    <source>
        <dbReference type="ARBA" id="ARBA00022801"/>
    </source>
</evidence>
<keyword evidence="6" id="KW-1185">Reference proteome</keyword>
<dbReference type="GO" id="GO:0008234">
    <property type="term" value="F:cysteine-type peptidase activity"/>
    <property type="evidence" value="ECO:0007669"/>
    <property type="project" value="InterPro"/>
</dbReference>
<proteinExistence type="inferred from homology"/>
<evidence type="ECO:0000313" key="5">
    <source>
        <dbReference type="EMBL" id="KAJ3831024.1"/>
    </source>
</evidence>
<dbReference type="GO" id="GO:0006508">
    <property type="term" value="P:proteolysis"/>
    <property type="evidence" value="ECO:0007669"/>
    <property type="project" value="UniProtKB-KW"/>
</dbReference>
<dbReference type="PROSITE" id="PS50600">
    <property type="entry name" value="ULP_PROTEASE"/>
    <property type="match status" value="1"/>
</dbReference>
<dbReference type="Proteomes" id="UP001163846">
    <property type="component" value="Unassembled WGS sequence"/>
</dbReference>
<dbReference type="InterPro" id="IPR003653">
    <property type="entry name" value="Peptidase_C48_C"/>
</dbReference>
<gene>
    <name evidence="5" type="ORF">F5878DRAFT_668030</name>
</gene>
<dbReference type="GO" id="GO:0019783">
    <property type="term" value="F:ubiquitin-like protein peptidase activity"/>
    <property type="evidence" value="ECO:0007669"/>
    <property type="project" value="UniProtKB-ARBA"/>
</dbReference>
<feature type="domain" description="Ubiquitin-like protease family profile" evidence="4">
    <location>
        <begin position="15"/>
        <end position="168"/>
    </location>
</feature>
<protein>
    <recommendedName>
        <fullName evidence="4">Ubiquitin-like protease family profile domain-containing protein</fullName>
    </recommendedName>
</protein>
<evidence type="ECO:0000313" key="6">
    <source>
        <dbReference type="Proteomes" id="UP001163846"/>
    </source>
</evidence>
<dbReference type="SUPFAM" id="SSF54001">
    <property type="entry name" value="Cysteine proteinases"/>
    <property type="match status" value="1"/>
</dbReference>
<keyword evidence="2" id="KW-0645">Protease</keyword>
<comment type="caution">
    <text evidence="5">The sequence shown here is derived from an EMBL/GenBank/DDBJ whole genome shotgun (WGS) entry which is preliminary data.</text>
</comment>
<dbReference type="Pfam" id="PF02902">
    <property type="entry name" value="Peptidase_C48"/>
    <property type="match status" value="1"/>
</dbReference>